<reference evidence="2" key="1">
    <citation type="journal article" date="2014" name="Front. Microbiol.">
        <title>High frequency of phylogenetically diverse reductive dehalogenase-homologous genes in deep subseafloor sedimentary metagenomes.</title>
        <authorList>
            <person name="Kawai M."/>
            <person name="Futagami T."/>
            <person name="Toyoda A."/>
            <person name="Takaki Y."/>
            <person name="Nishi S."/>
            <person name="Hori S."/>
            <person name="Arai W."/>
            <person name="Tsubouchi T."/>
            <person name="Morono Y."/>
            <person name="Uchiyama I."/>
            <person name="Ito T."/>
            <person name="Fujiyama A."/>
            <person name="Inagaki F."/>
            <person name="Takami H."/>
        </authorList>
    </citation>
    <scope>NUCLEOTIDE SEQUENCE</scope>
    <source>
        <strain evidence="2">Expedition CK06-06</strain>
    </source>
</reference>
<dbReference type="AlphaFoldDB" id="X0WSX9"/>
<protein>
    <recommendedName>
        <fullName evidence="1">Transposase IS701-like DDE domain-containing protein</fullName>
    </recommendedName>
</protein>
<dbReference type="Pfam" id="PF13546">
    <property type="entry name" value="DDE_5"/>
    <property type="match status" value="1"/>
</dbReference>
<evidence type="ECO:0000313" key="2">
    <source>
        <dbReference type="EMBL" id="GAG27613.1"/>
    </source>
</evidence>
<sequence length="171" mass="19118">MDATSLVSAWETLVVQLCCVFTEPTARTWQQIVLGWVLKRGRMTVTGITRTLGKLADRHWTVYQKFFYRAAWSLNQLSEALLVQVIYPIILESGVFDQATGKPVADLVIDDTTVARCGKHVAHAGWFKDASTSGSSHKGTVIHWAHNWLVGAITLRLPGWPMRWVLPAVFA</sequence>
<gene>
    <name evidence="2" type="ORF">S01H1_48334</name>
</gene>
<feature type="domain" description="Transposase IS701-like DDE" evidence="1">
    <location>
        <begin position="17"/>
        <end position="157"/>
    </location>
</feature>
<accession>X0WSX9</accession>
<proteinExistence type="predicted"/>
<dbReference type="EMBL" id="BARS01031038">
    <property type="protein sequence ID" value="GAG27613.1"/>
    <property type="molecule type" value="Genomic_DNA"/>
</dbReference>
<name>X0WSX9_9ZZZZ</name>
<dbReference type="InterPro" id="IPR038721">
    <property type="entry name" value="IS701-like_DDE_dom"/>
</dbReference>
<feature type="non-terminal residue" evidence="2">
    <location>
        <position position="171"/>
    </location>
</feature>
<evidence type="ECO:0000259" key="1">
    <source>
        <dbReference type="Pfam" id="PF13546"/>
    </source>
</evidence>
<organism evidence="2">
    <name type="scientific">marine sediment metagenome</name>
    <dbReference type="NCBI Taxonomy" id="412755"/>
    <lineage>
        <taxon>unclassified sequences</taxon>
        <taxon>metagenomes</taxon>
        <taxon>ecological metagenomes</taxon>
    </lineage>
</organism>
<comment type="caution">
    <text evidence="2">The sequence shown here is derived from an EMBL/GenBank/DDBJ whole genome shotgun (WGS) entry which is preliminary data.</text>
</comment>